<protein>
    <submittedName>
        <fullName evidence="6">DNA polymerase-3 subunit epsilon</fullName>
    </submittedName>
</protein>
<dbReference type="Gene3D" id="3.40.50.10190">
    <property type="entry name" value="BRCT domain"/>
    <property type="match status" value="1"/>
</dbReference>
<feature type="region of interest" description="Disordered" evidence="4">
    <location>
        <begin position="1"/>
        <end position="21"/>
    </location>
</feature>
<dbReference type="GO" id="GO:0003676">
    <property type="term" value="F:nucleic acid binding"/>
    <property type="evidence" value="ECO:0007669"/>
    <property type="project" value="InterPro"/>
</dbReference>
<dbReference type="InterPro" id="IPR013520">
    <property type="entry name" value="Ribonucl_H"/>
</dbReference>
<gene>
    <name evidence="6" type="ORF">SAMN05444920_14818</name>
</gene>
<dbReference type="Gene3D" id="3.30.420.10">
    <property type="entry name" value="Ribonuclease H-like superfamily/Ribonuclease H"/>
    <property type="match status" value="1"/>
</dbReference>
<dbReference type="OrthoDB" id="190275at2"/>
<evidence type="ECO:0000256" key="3">
    <source>
        <dbReference type="ARBA" id="ARBA00022839"/>
    </source>
</evidence>
<evidence type="ECO:0000256" key="2">
    <source>
        <dbReference type="ARBA" id="ARBA00022801"/>
    </source>
</evidence>
<dbReference type="InterPro" id="IPR036420">
    <property type="entry name" value="BRCT_dom_sf"/>
</dbReference>
<dbReference type="EMBL" id="FNVT01000048">
    <property type="protein sequence ID" value="SEH03926.1"/>
    <property type="molecule type" value="Genomic_DNA"/>
</dbReference>
<dbReference type="CDD" id="cd06127">
    <property type="entry name" value="DEDDh"/>
    <property type="match status" value="1"/>
</dbReference>
<dbReference type="InterPro" id="IPR036397">
    <property type="entry name" value="RNaseH_sf"/>
</dbReference>
<sequence>MSSTLRGSRVRTTSCAEAAAHRSLDHPAPLWRSGRRGSSSLSRSSCLALLHIKRTHLSHVSQQSDREGIGHVTSEWSTLVNPERDLGPQHIHGITAADVRHAPAFKDIAGTLTGLLQGRVPVAHNLRFDLGFLQYEFGRTGAPIPYLDAIGICTMTEAPRFLPAAPRTLTGCCAVADISLDGHHDALIDARATAALLRHYLSLAHPDSPWAHLLRNATTLPWPAIPLTGSTPVRRGVSAERDTHFLARILDRLPRASDTVRADPYFALLDQVLLDHHISATEADALIALAAQLDLSRTEAIRLHHEYLNALAQAAKADGIVTPTERHEFDLVAALLDLPSAAVEAALASSHVPHHLSAAGGFRLQPGDLVVFTGEMAGGREVWEEQARQLGYVPHTGITKRVRLLVAADPDSMSGKARKARVYGIPIVTPDAFTRMSSSAAHQGL</sequence>
<dbReference type="Proteomes" id="UP000236732">
    <property type="component" value="Unassembled WGS sequence"/>
</dbReference>
<accession>A0A1H6F498</accession>
<evidence type="ECO:0000259" key="5">
    <source>
        <dbReference type="SMART" id="SM00479"/>
    </source>
</evidence>
<dbReference type="GO" id="GO:0005829">
    <property type="term" value="C:cytosol"/>
    <property type="evidence" value="ECO:0007669"/>
    <property type="project" value="TreeGrafter"/>
</dbReference>
<keyword evidence="7" id="KW-1185">Reference proteome</keyword>
<proteinExistence type="predicted"/>
<dbReference type="InterPro" id="IPR029024">
    <property type="entry name" value="TerB-like"/>
</dbReference>
<dbReference type="SUPFAM" id="SSF52113">
    <property type="entry name" value="BRCT domain"/>
    <property type="match status" value="1"/>
</dbReference>
<dbReference type="SUPFAM" id="SSF53098">
    <property type="entry name" value="Ribonuclease H-like"/>
    <property type="match status" value="1"/>
</dbReference>
<keyword evidence="2" id="KW-0378">Hydrolase</keyword>
<dbReference type="InterPro" id="IPR012337">
    <property type="entry name" value="RNaseH-like_sf"/>
</dbReference>
<name>A0A1H6F498_9ACTN</name>
<dbReference type="Pfam" id="PF00929">
    <property type="entry name" value="RNase_T"/>
    <property type="match status" value="1"/>
</dbReference>
<dbReference type="SMART" id="SM00479">
    <property type="entry name" value="EXOIII"/>
    <property type="match status" value="1"/>
</dbReference>
<reference evidence="6 7" key="1">
    <citation type="submission" date="2016-10" db="EMBL/GenBank/DDBJ databases">
        <authorList>
            <person name="de Groot N.N."/>
        </authorList>
    </citation>
    <scope>NUCLEOTIDE SEQUENCE [LARGE SCALE GENOMIC DNA]</scope>
    <source>
        <strain evidence="6 7">CGMCC 4.7037</strain>
    </source>
</reference>
<dbReference type="SUPFAM" id="SSF158682">
    <property type="entry name" value="TerB-like"/>
    <property type="match status" value="1"/>
</dbReference>
<dbReference type="PANTHER" id="PTHR30231:SF4">
    <property type="entry name" value="PROTEIN NEN2"/>
    <property type="match status" value="1"/>
</dbReference>
<dbReference type="RefSeq" id="WP_103964844.1">
    <property type="nucleotide sequence ID" value="NZ_FNVT01000048.1"/>
</dbReference>
<dbReference type="AlphaFoldDB" id="A0A1H6F498"/>
<feature type="compositionally biased region" description="Polar residues" evidence="4">
    <location>
        <begin position="1"/>
        <end position="15"/>
    </location>
</feature>
<dbReference type="GO" id="GO:0008408">
    <property type="term" value="F:3'-5' exonuclease activity"/>
    <property type="evidence" value="ECO:0007669"/>
    <property type="project" value="TreeGrafter"/>
</dbReference>
<organism evidence="6 7">
    <name type="scientific">Nonomuraea solani</name>
    <dbReference type="NCBI Taxonomy" id="1144553"/>
    <lineage>
        <taxon>Bacteria</taxon>
        <taxon>Bacillati</taxon>
        <taxon>Actinomycetota</taxon>
        <taxon>Actinomycetes</taxon>
        <taxon>Streptosporangiales</taxon>
        <taxon>Streptosporangiaceae</taxon>
        <taxon>Nonomuraea</taxon>
    </lineage>
</organism>
<evidence type="ECO:0000313" key="7">
    <source>
        <dbReference type="Proteomes" id="UP000236732"/>
    </source>
</evidence>
<evidence type="ECO:0000256" key="1">
    <source>
        <dbReference type="ARBA" id="ARBA00022722"/>
    </source>
</evidence>
<keyword evidence="1" id="KW-0540">Nuclease</keyword>
<dbReference type="PANTHER" id="PTHR30231">
    <property type="entry name" value="DNA POLYMERASE III SUBUNIT EPSILON"/>
    <property type="match status" value="1"/>
</dbReference>
<keyword evidence="3" id="KW-0269">Exonuclease</keyword>
<evidence type="ECO:0000313" key="6">
    <source>
        <dbReference type="EMBL" id="SEH03926.1"/>
    </source>
</evidence>
<evidence type="ECO:0000256" key="4">
    <source>
        <dbReference type="SAM" id="MobiDB-lite"/>
    </source>
</evidence>
<feature type="domain" description="Exonuclease" evidence="5">
    <location>
        <begin position="39"/>
        <end position="206"/>
    </location>
</feature>